<dbReference type="AlphaFoldDB" id="A0A2S2QN35"/>
<reference evidence="2" key="1">
    <citation type="submission" date="2018-04" db="EMBL/GenBank/DDBJ databases">
        <title>Transcriptome assembly of Sipha flava.</title>
        <authorList>
            <person name="Scully E.D."/>
            <person name="Geib S.M."/>
            <person name="Palmer N.A."/>
            <person name="Koch K."/>
            <person name="Bradshaw J."/>
            <person name="Heng-Moss T."/>
            <person name="Sarath G."/>
        </authorList>
    </citation>
    <scope>NUCLEOTIDE SEQUENCE</scope>
</reference>
<accession>A0A2S2QN35</accession>
<dbReference type="PANTHER" id="PTHR47160:SF10">
    <property type="entry name" value="MULE TRANSPOSASE DOMAIN-CONTAINING PROTEIN"/>
    <property type="match status" value="1"/>
</dbReference>
<dbReference type="EMBL" id="GGMS01009915">
    <property type="protein sequence ID" value="MBY79118.1"/>
    <property type="molecule type" value="Transcribed_RNA"/>
</dbReference>
<sequence>MFLNYFKKSIVGFSTKINLDVLCEVKKTYIDGTFKSCPKYFTQIFTIHGYFKDIYVPLVFLLLPTKDSNIYVKAFQHVIYYCTSLSMTFHPPEMYVDFENGIHNAIKQVWTDIRIKGRRFHLGQSWCEQFRSWVCLRNTSLILIKVDLKYFFGLPFLNENEVVECFTEDLMAIKPCNDEKIDKFTDYILNNYVYDDVAQFPLKIWSDFSASTNRTTNSCESFHSKLNGFFQLGHPNIFILVDTLLGIQSDIYVKLQSKATKKCKITLEKEQFLREHIKKYSSKQICRFEFLKSVSFKFLPATI</sequence>
<gene>
    <name evidence="2" type="ORF">g.20326</name>
</gene>
<dbReference type="OrthoDB" id="6608722at2759"/>
<feature type="domain" description="MULE transposase" evidence="1">
    <location>
        <begin position="29"/>
        <end position="122"/>
    </location>
</feature>
<dbReference type="Pfam" id="PF10551">
    <property type="entry name" value="MULE"/>
    <property type="match status" value="1"/>
</dbReference>
<dbReference type="PANTHER" id="PTHR47160">
    <property type="entry name" value="PUTATIVE-RELATED"/>
    <property type="match status" value="1"/>
</dbReference>
<proteinExistence type="predicted"/>
<evidence type="ECO:0000259" key="1">
    <source>
        <dbReference type="Pfam" id="PF10551"/>
    </source>
</evidence>
<protein>
    <recommendedName>
        <fullName evidence="1">MULE transposase domain-containing protein</fullName>
    </recommendedName>
</protein>
<evidence type="ECO:0000313" key="2">
    <source>
        <dbReference type="EMBL" id="MBY79118.1"/>
    </source>
</evidence>
<dbReference type="InterPro" id="IPR018289">
    <property type="entry name" value="MULE_transposase_dom"/>
</dbReference>
<name>A0A2S2QN35_9HEMI</name>
<organism evidence="2">
    <name type="scientific">Sipha flava</name>
    <name type="common">yellow sugarcane aphid</name>
    <dbReference type="NCBI Taxonomy" id="143950"/>
    <lineage>
        <taxon>Eukaryota</taxon>
        <taxon>Metazoa</taxon>
        <taxon>Ecdysozoa</taxon>
        <taxon>Arthropoda</taxon>
        <taxon>Hexapoda</taxon>
        <taxon>Insecta</taxon>
        <taxon>Pterygota</taxon>
        <taxon>Neoptera</taxon>
        <taxon>Paraneoptera</taxon>
        <taxon>Hemiptera</taxon>
        <taxon>Sternorrhyncha</taxon>
        <taxon>Aphidomorpha</taxon>
        <taxon>Aphidoidea</taxon>
        <taxon>Aphididae</taxon>
        <taxon>Sipha</taxon>
    </lineage>
</organism>